<keyword evidence="1" id="KW-0028">Amino-acid biosynthesis</keyword>
<dbReference type="InterPro" id="IPR033752">
    <property type="entry name" value="MetA_family"/>
</dbReference>
<evidence type="ECO:0000256" key="1">
    <source>
        <dbReference type="ARBA" id="ARBA00022605"/>
    </source>
</evidence>
<dbReference type="InterPro" id="IPR029062">
    <property type="entry name" value="Class_I_gatase-like"/>
</dbReference>
<keyword evidence="3" id="KW-0012">Acyltransferase</keyword>
<organism evidence="4">
    <name type="scientific">marine metagenome</name>
    <dbReference type="NCBI Taxonomy" id="408172"/>
    <lineage>
        <taxon>unclassified sequences</taxon>
        <taxon>metagenomes</taxon>
        <taxon>ecological metagenomes</taxon>
    </lineage>
</organism>
<dbReference type="Gene3D" id="3.40.50.880">
    <property type="match status" value="1"/>
</dbReference>
<dbReference type="SUPFAM" id="SSF52317">
    <property type="entry name" value="Class I glutamine amidotransferase-like"/>
    <property type="match status" value="1"/>
</dbReference>
<dbReference type="PANTHER" id="PTHR20919:SF0">
    <property type="entry name" value="HOMOSERINE O-SUCCINYLTRANSFERASE"/>
    <property type="match status" value="1"/>
</dbReference>
<gene>
    <name evidence="4" type="ORF">METZ01_LOCUS391974</name>
</gene>
<evidence type="ECO:0000256" key="3">
    <source>
        <dbReference type="ARBA" id="ARBA00023315"/>
    </source>
</evidence>
<dbReference type="GO" id="GO:0008652">
    <property type="term" value="P:amino acid biosynthetic process"/>
    <property type="evidence" value="ECO:0007669"/>
    <property type="project" value="UniProtKB-KW"/>
</dbReference>
<evidence type="ECO:0000313" key="4">
    <source>
        <dbReference type="EMBL" id="SVD39120.1"/>
    </source>
</evidence>
<evidence type="ECO:0000256" key="2">
    <source>
        <dbReference type="ARBA" id="ARBA00022679"/>
    </source>
</evidence>
<sequence>MFLLDYGLSMPIKIPDSLPATSVLQNENIFCISSSAAEIQDIRELRILILNLMPKKIETEIHLLRMLSNTPLQVQIELMRINDRPSKNTPIEHMEDFYQDFSAVRHRKYDGMIITGAPLGQVPFDKVLFWDQLTEILDWTETNVTST</sequence>
<protein>
    <recommendedName>
        <fullName evidence="5">Homoserine O-succinyltransferase</fullName>
    </recommendedName>
</protein>
<feature type="non-terminal residue" evidence="4">
    <location>
        <position position="147"/>
    </location>
</feature>
<dbReference type="Pfam" id="PF04204">
    <property type="entry name" value="HTS"/>
    <property type="match status" value="1"/>
</dbReference>
<dbReference type="PANTHER" id="PTHR20919">
    <property type="entry name" value="HOMOSERINE O-SUCCINYLTRANSFERASE"/>
    <property type="match status" value="1"/>
</dbReference>
<accession>A0A382UY39</accession>
<keyword evidence="2" id="KW-0808">Transferase</keyword>
<reference evidence="4" key="1">
    <citation type="submission" date="2018-05" db="EMBL/GenBank/DDBJ databases">
        <authorList>
            <person name="Lanie J.A."/>
            <person name="Ng W.-L."/>
            <person name="Kazmierczak K.M."/>
            <person name="Andrzejewski T.M."/>
            <person name="Davidsen T.M."/>
            <person name="Wayne K.J."/>
            <person name="Tettelin H."/>
            <person name="Glass J.I."/>
            <person name="Rusch D."/>
            <person name="Podicherti R."/>
            <person name="Tsui H.-C.T."/>
            <person name="Winkler M.E."/>
        </authorList>
    </citation>
    <scope>NUCLEOTIDE SEQUENCE</scope>
</reference>
<dbReference type="GO" id="GO:0008899">
    <property type="term" value="F:homoserine O-succinyltransferase activity"/>
    <property type="evidence" value="ECO:0007669"/>
    <property type="project" value="TreeGrafter"/>
</dbReference>
<dbReference type="AlphaFoldDB" id="A0A382UY39"/>
<dbReference type="EMBL" id="UINC01147665">
    <property type="protein sequence ID" value="SVD39120.1"/>
    <property type="molecule type" value="Genomic_DNA"/>
</dbReference>
<name>A0A382UY39_9ZZZZ</name>
<proteinExistence type="predicted"/>
<evidence type="ECO:0008006" key="5">
    <source>
        <dbReference type="Google" id="ProtNLM"/>
    </source>
</evidence>